<protein>
    <recommendedName>
        <fullName evidence="4">Actin-like ATPase domain-containing protein</fullName>
    </recommendedName>
</protein>
<dbReference type="STRING" id="1220924.W2RLK1"/>
<proteinExistence type="predicted"/>
<dbReference type="Gene3D" id="3.90.640.10">
    <property type="entry name" value="Actin, Chain A, domain 4"/>
    <property type="match status" value="1"/>
</dbReference>
<evidence type="ECO:0000256" key="1">
    <source>
        <dbReference type="SAM" id="MobiDB-lite"/>
    </source>
</evidence>
<dbReference type="CDD" id="cd10170">
    <property type="entry name" value="ASKHA_NBD_HSP70"/>
    <property type="match status" value="1"/>
</dbReference>
<feature type="compositionally biased region" description="Basic and acidic residues" evidence="1">
    <location>
        <begin position="34"/>
        <end position="55"/>
    </location>
</feature>
<dbReference type="OrthoDB" id="2963168at2759"/>
<dbReference type="InterPro" id="IPR043129">
    <property type="entry name" value="ATPase_NBD"/>
</dbReference>
<dbReference type="GeneID" id="19975529"/>
<feature type="region of interest" description="Disordered" evidence="1">
    <location>
        <begin position="1"/>
        <end position="55"/>
    </location>
</feature>
<dbReference type="EMBL" id="KB822724">
    <property type="protein sequence ID" value="ETN37200.1"/>
    <property type="molecule type" value="Genomic_DNA"/>
</dbReference>
<keyword evidence="3" id="KW-1185">Reference proteome</keyword>
<name>W2RLK1_CYPE1</name>
<organism evidence="2 3">
    <name type="scientific">Cyphellophora europaea (strain CBS 101466)</name>
    <name type="common">Phialophora europaea</name>
    <dbReference type="NCBI Taxonomy" id="1220924"/>
    <lineage>
        <taxon>Eukaryota</taxon>
        <taxon>Fungi</taxon>
        <taxon>Dikarya</taxon>
        <taxon>Ascomycota</taxon>
        <taxon>Pezizomycotina</taxon>
        <taxon>Eurotiomycetes</taxon>
        <taxon>Chaetothyriomycetidae</taxon>
        <taxon>Chaetothyriales</taxon>
        <taxon>Cyphellophoraceae</taxon>
        <taxon>Cyphellophora</taxon>
    </lineage>
</organism>
<sequence length="668" mass="74161">MARLNILGVRGPDEDKEASASKDGSTRGLKRKRGELSQDPKAQARRDAYRDKVKEEANKERRRICVGVDMASKTLRHGIAFVSNANLEKPPVVIQGWRNGVAAFQDKVPSVIGYAQDNSWSEDRWGYSIKPGESSFTWFKLRLDEATDPAAYDDPVLQQFISNGLVRLPEGKTATDVATDYLRFLYNHVLESLRGILGPGLVVTPLVFCLTVPATWSHYARAETRKAAVAAGFGTRYGDELILADEAMTGVLDCLHGTIHDYDSAAQPFQQGSTILNCDLGGGTLDCISYKLVSLEPLRIEEAAVGAGAKAGATTIDRGFYVFLEKTFGISFTDVPLKARAAGSRMMAEFETLKQEFEGANSKTQPTDLTVPLRLKKPDMDDPEVKRRYDSDEGLITFTPEEMESWFAPILDAGFQLIRDQVAAVKAARMPKVQSVVLCGGLAANRYIKYRFKDFVEKELGKDILCLAPERAWSAICRGASIYARQRNVVVYRRARDNLGYPVHVPFDEDVHDEEDRIELDSGSRAQNQMHWAIRRGQKIYPSTKEEISLYAECDNVSFKKKLLVQQELFSNSDDVAPQRLDESCNPLGTLTMELSGAARAERSRLRKNGAMSIPGSMKIDVKVQVKPGSDKGMMQFKAVTGVRKVAGEVQVEYHTDTTAGKKLKKCK</sequence>
<reference evidence="2 3" key="1">
    <citation type="submission" date="2013-03" db="EMBL/GenBank/DDBJ databases">
        <title>The Genome Sequence of Phialophora europaea CBS 101466.</title>
        <authorList>
            <consortium name="The Broad Institute Genomics Platform"/>
            <person name="Cuomo C."/>
            <person name="de Hoog S."/>
            <person name="Gorbushina A."/>
            <person name="Walker B."/>
            <person name="Young S.K."/>
            <person name="Zeng Q."/>
            <person name="Gargeya S."/>
            <person name="Fitzgerald M."/>
            <person name="Haas B."/>
            <person name="Abouelleil A."/>
            <person name="Allen A.W."/>
            <person name="Alvarado L."/>
            <person name="Arachchi H.M."/>
            <person name="Berlin A.M."/>
            <person name="Chapman S.B."/>
            <person name="Gainer-Dewar J."/>
            <person name="Goldberg J."/>
            <person name="Griggs A."/>
            <person name="Gujja S."/>
            <person name="Hansen M."/>
            <person name="Howarth C."/>
            <person name="Imamovic A."/>
            <person name="Ireland A."/>
            <person name="Larimer J."/>
            <person name="McCowan C."/>
            <person name="Murphy C."/>
            <person name="Pearson M."/>
            <person name="Poon T.W."/>
            <person name="Priest M."/>
            <person name="Roberts A."/>
            <person name="Saif S."/>
            <person name="Shea T."/>
            <person name="Sisk P."/>
            <person name="Sykes S."/>
            <person name="Wortman J."/>
            <person name="Nusbaum C."/>
            <person name="Birren B."/>
        </authorList>
    </citation>
    <scope>NUCLEOTIDE SEQUENCE [LARGE SCALE GENOMIC DNA]</scope>
    <source>
        <strain evidence="2 3">CBS 101466</strain>
    </source>
</reference>
<dbReference type="InParanoid" id="W2RLK1"/>
<dbReference type="AlphaFoldDB" id="W2RLK1"/>
<dbReference type="VEuPathDB" id="FungiDB:HMPREF1541_08190"/>
<dbReference type="Gene3D" id="3.30.420.40">
    <property type="match status" value="2"/>
</dbReference>
<dbReference type="PANTHER" id="PTHR14187:SF5">
    <property type="entry name" value="HEAT SHOCK 70 KDA PROTEIN 12A"/>
    <property type="match status" value="1"/>
</dbReference>
<evidence type="ECO:0000313" key="2">
    <source>
        <dbReference type="EMBL" id="ETN37200.1"/>
    </source>
</evidence>
<dbReference type="Proteomes" id="UP000030752">
    <property type="component" value="Unassembled WGS sequence"/>
</dbReference>
<dbReference type="RefSeq" id="XP_008720732.1">
    <property type="nucleotide sequence ID" value="XM_008722510.1"/>
</dbReference>
<dbReference type="SUPFAM" id="SSF53067">
    <property type="entry name" value="Actin-like ATPase domain"/>
    <property type="match status" value="2"/>
</dbReference>
<dbReference type="HOGENOM" id="CLU_009958_6_5_1"/>
<gene>
    <name evidence="2" type="ORF">HMPREF1541_08190</name>
</gene>
<accession>W2RLK1</accession>
<evidence type="ECO:0000313" key="3">
    <source>
        <dbReference type="Proteomes" id="UP000030752"/>
    </source>
</evidence>
<evidence type="ECO:0008006" key="4">
    <source>
        <dbReference type="Google" id="ProtNLM"/>
    </source>
</evidence>
<dbReference type="eggNOG" id="KOG0101">
    <property type="taxonomic scope" value="Eukaryota"/>
</dbReference>
<dbReference type="PANTHER" id="PTHR14187">
    <property type="entry name" value="ALPHA KINASE/ELONGATION FACTOR 2 KINASE"/>
    <property type="match status" value="1"/>
</dbReference>
<feature type="compositionally biased region" description="Basic and acidic residues" evidence="1">
    <location>
        <begin position="11"/>
        <end position="20"/>
    </location>
</feature>